<organism evidence="1 2">
    <name type="scientific">Ponticaulis profundi</name>
    <dbReference type="NCBI Taxonomy" id="2665222"/>
    <lineage>
        <taxon>Bacteria</taxon>
        <taxon>Pseudomonadati</taxon>
        <taxon>Pseudomonadota</taxon>
        <taxon>Alphaproteobacteria</taxon>
        <taxon>Hyphomonadales</taxon>
        <taxon>Hyphomonadaceae</taxon>
        <taxon>Ponticaulis</taxon>
    </lineage>
</organism>
<gene>
    <name evidence="1" type="ORF">ACFQDM_04380</name>
</gene>
<dbReference type="Proteomes" id="UP001596303">
    <property type="component" value="Unassembled WGS sequence"/>
</dbReference>
<keyword evidence="2" id="KW-1185">Reference proteome</keyword>
<dbReference type="EMBL" id="JBHSSW010000004">
    <property type="protein sequence ID" value="MFC6197300.1"/>
    <property type="molecule type" value="Genomic_DNA"/>
</dbReference>
<sequence>MPGGPEPFSYLSDPAFHLFDIDADARQLIFLQTTEQTLRQSAFLDGRTAISVDGRLHRLPLRKALDQTADTSLDPHPRFLLHTSFCGSTLLANAIQAASNVLVLREPNILVQLSNLKAARHKLSLDKAIWPTLIQLTLSQLGKTWSPGAVLVKPSNWANTLLSDVKTTDGPLSAMYMTMSEDAYLLANLRGGKERLAYSLQLMNHLLNSGLMDRSAVLEVERGQHSPIGRLLRLLSLTHRAQQHILSDQLPDAVALTLPDLQNDLRGNLLIAGDALGLTINPVWADRKLGDVSTQHAKNGSEVFSTDVEAAENRRLRNTFAADFEDLANWRDTPARDTA</sequence>
<accession>A0ABW1S6M5</accession>
<protein>
    <submittedName>
        <fullName evidence="1">Uncharacterized protein</fullName>
    </submittedName>
</protein>
<proteinExistence type="predicted"/>
<name>A0ABW1S6M5_9PROT</name>
<reference evidence="2" key="1">
    <citation type="journal article" date="2019" name="Int. J. Syst. Evol. Microbiol.">
        <title>The Global Catalogue of Microorganisms (GCM) 10K type strain sequencing project: providing services to taxonomists for standard genome sequencing and annotation.</title>
        <authorList>
            <consortium name="The Broad Institute Genomics Platform"/>
            <consortium name="The Broad Institute Genome Sequencing Center for Infectious Disease"/>
            <person name="Wu L."/>
            <person name="Ma J."/>
        </authorList>
    </citation>
    <scope>NUCLEOTIDE SEQUENCE [LARGE SCALE GENOMIC DNA]</scope>
    <source>
        <strain evidence="2">CGMCC-1.15741</strain>
    </source>
</reference>
<comment type="caution">
    <text evidence="1">The sequence shown here is derived from an EMBL/GenBank/DDBJ whole genome shotgun (WGS) entry which is preliminary data.</text>
</comment>
<evidence type="ECO:0000313" key="2">
    <source>
        <dbReference type="Proteomes" id="UP001596303"/>
    </source>
</evidence>
<dbReference type="RefSeq" id="WP_377375988.1">
    <property type="nucleotide sequence ID" value="NZ_JBHSSW010000004.1"/>
</dbReference>
<evidence type="ECO:0000313" key="1">
    <source>
        <dbReference type="EMBL" id="MFC6197300.1"/>
    </source>
</evidence>